<reference evidence="4" key="1">
    <citation type="submission" date="2023-03" db="EMBL/GenBank/DDBJ databases">
        <title>Massive genome expansion in bonnet fungi (Mycena s.s.) driven by repeated elements and novel gene families across ecological guilds.</title>
        <authorList>
            <consortium name="Lawrence Berkeley National Laboratory"/>
            <person name="Harder C.B."/>
            <person name="Miyauchi S."/>
            <person name="Viragh M."/>
            <person name="Kuo A."/>
            <person name="Thoen E."/>
            <person name="Andreopoulos B."/>
            <person name="Lu D."/>
            <person name="Skrede I."/>
            <person name="Drula E."/>
            <person name="Henrissat B."/>
            <person name="Morin E."/>
            <person name="Kohler A."/>
            <person name="Barry K."/>
            <person name="LaButti K."/>
            <person name="Morin E."/>
            <person name="Salamov A."/>
            <person name="Lipzen A."/>
            <person name="Mereny Z."/>
            <person name="Hegedus B."/>
            <person name="Baldrian P."/>
            <person name="Stursova M."/>
            <person name="Weitz H."/>
            <person name="Taylor A."/>
            <person name="Grigoriev I.V."/>
            <person name="Nagy L.G."/>
            <person name="Martin F."/>
            <person name="Kauserud H."/>
        </authorList>
    </citation>
    <scope>NUCLEOTIDE SEQUENCE</scope>
    <source>
        <strain evidence="4">CBHHK200</strain>
    </source>
</reference>
<protein>
    <recommendedName>
        <fullName evidence="3">LysM domain-containing protein</fullName>
    </recommendedName>
</protein>
<dbReference type="Gene3D" id="3.10.350.10">
    <property type="entry name" value="LysM domain"/>
    <property type="match status" value="1"/>
</dbReference>
<evidence type="ECO:0000256" key="2">
    <source>
        <dbReference type="ARBA" id="ARBA00023026"/>
    </source>
</evidence>
<proteinExistence type="predicted"/>
<dbReference type="Proteomes" id="UP001218188">
    <property type="component" value="Unassembled WGS sequence"/>
</dbReference>
<sequence>MHINDICPPRQRVRATLEDRENDFTRRPFIPRKIRSTLFVVHKARSLAISNITAPVSLSANMTFSPSIILRCLSILAFMALSLGAEAALAPRQDNGPFSALVNCSEFIQVVQGDTCSSLGATYGFNDAQFNSLNQPSNITCSNLQPGDIVCVRGTA</sequence>
<keyword evidence="5" id="KW-1185">Reference proteome</keyword>
<dbReference type="CDD" id="cd00118">
    <property type="entry name" value="LysM"/>
    <property type="match status" value="1"/>
</dbReference>
<evidence type="ECO:0000313" key="5">
    <source>
        <dbReference type="Proteomes" id="UP001218188"/>
    </source>
</evidence>
<dbReference type="PANTHER" id="PTHR34997">
    <property type="entry name" value="AM15"/>
    <property type="match status" value="1"/>
</dbReference>
<dbReference type="PROSITE" id="PS51782">
    <property type="entry name" value="LYSM"/>
    <property type="match status" value="1"/>
</dbReference>
<evidence type="ECO:0000313" key="4">
    <source>
        <dbReference type="EMBL" id="KAJ7033159.1"/>
    </source>
</evidence>
<keyword evidence="1" id="KW-0147">Chitin-binding</keyword>
<dbReference type="InterPro" id="IPR036779">
    <property type="entry name" value="LysM_dom_sf"/>
</dbReference>
<dbReference type="PANTHER" id="PTHR34997:SF1">
    <property type="entry name" value="PEPTIDOGLYCAN-BINDING LYSIN DOMAIN"/>
    <property type="match status" value="1"/>
</dbReference>
<dbReference type="SUPFAM" id="SSF54106">
    <property type="entry name" value="LysM domain"/>
    <property type="match status" value="1"/>
</dbReference>
<comment type="caution">
    <text evidence="4">The sequence shown here is derived from an EMBL/GenBank/DDBJ whole genome shotgun (WGS) entry which is preliminary data.</text>
</comment>
<dbReference type="InterPro" id="IPR018392">
    <property type="entry name" value="LysM"/>
</dbReference>
<dbReference type="InterPro" id="IPR052210">
    <property type="entry name" value="LysM1-like"/>
</dbReference>
<dbReference type="GO" id="GO:0008061">
    <property type="term" value="F:chitin binding"/>
    <property type="evidence" value="ECO:0007669"/>
    <property type="project" value="UniProtKB-KW"/>
</dbReference>
<feature type="domain" description="LysM" evidence="3">
    <location>
        <begin position="106"/>
        <end position="152"/>
    </location>
</feature>
<evidence type="ECO:0000256" key="1">
    <source>
        <dbReference type="ARBA" id="ARBA00022669"/>
    </source>
</evidence>
<accession>A0AAD6X5R5</accession>
<name>A0AAD6X5R5_9AGAR</name>
<dbReference type="SMART" id="SM00257">
    <property type="entry name" value="LysM"/>
    <property type="match status" value="1"/>
</dbReference>
<gene>
    <name evidence="4" type="ORF">C8F04DRAFT_631285</name>
</gene>
<organism evidence="4 5">
    <name type="scientific">Mycena alexandri</name>
    <dbReference type="NCBI Taxonomy" id="1745969"/>
    <lineage>
        <taxon>Eukaryota</taxon>
        <taxon>Fungi</taxon>
        <taxon>Dikarya</taxon>
        <taxon>Basidiomycota</taxon>
        <taxon>Agaricomycotina</taxon>
        <taxon>Agaricomycetes</taxon>
        <taxon>Agaricomycetidae</taxon>
        <taxon>Agaricales</taxon>
        <taxon>Marasmiineae</taxon>
        <taxon>Mycenaceae</taxon>
        <taxon>Mycena</taxon>
    </lineage>
</organism>
<evidence type="ECO:0000259" key="3">
    <source>
        <dbReference type="PROSITE" id="PS51782"/>
    </source>
</evidence>
<dbReference type="AlphaFoldDB" id="A0AAD6X5R5"/>
<dbReference type="EMBL" id="JARJCM010000067">
    <property type="protein sequence ID" value="KAJ7033159.1"/>
    <property type="molecule type" value="Genomic_DNA"/>
</dbReference>
<dbReference type="Pfam" id="PF01476">
    <property type="entry name" value="LysM"/>
    <property type="match status" value="1"/>
</dbReference>
<keyword evidence="2" id="KW-0843">Virulence</keyword>